<feature type="signal peptide" evidence="3">
    <location>
        <begin position="1"/>
        <end position="20"/>
    </location>
</feature>
<dbReference type="PANTHER" id="PTHR37423:SF2">
    <property type="entry name" value="MEMBRANE-BOUND LYTIC MUREIN TRANSGLYCOSYLASE C"/>
    <property type="match status" value="1"/>
</dbReference>
<dbReference type="Pfam" id="PF01464">
    <property type="entry name" value="SLT"/>
    <property type="match status" value="1"/>
</dbReference>
<dbReference type="InterPro" id="IPR023346">
    <property type="entry name" value="Lysozyme-like_dom_sf"/>
</dbReference>
<dbReference type="CDD" id="cd16894">
    <property type="entry name" value="MltD-like"/>
    <property type="match status" value="1"/>
</dbReference>
<dbReference type="InterPro" id="IPR008258">
    <property type="entry name" value="Transglycosylase_SLT_dom_1"/>
</dbReference>
<organism evidence="5 6">
    <name type="scientific">Dinghuibacter silviterrae</name>
    <dbReference type="NCBI Taxonomy" id="1539049"/>
    <lineage>
        <taxon>Bacteria</taxon>
        <taxon>Pseudomonadati</taxon>
        <taxon>Bacteroidota</taxon>
        <taxon>Chitinophagia</taxon>
        <taxon>Chitinophagales</taxon>
        <taxon>Chitinophagaceae</taxon>
        <taxon>Dinghuibacter</taxon>
    </lineage>
</organism>
<dbReference type="PANTHER" id="PTHR37423">
    <property type="entry name" value="SOLUBLE LYTIC MUREIN TRANSGLYCOSYLASE-RELATED"/>
    <property type="match status" value="1"/>
</dbReference>
<evidence type="ECO:0000313" key="6">
    <source>
        <dbReference type="Proteomes" id="UP000294498"/>
    </source>
</evidence>
<name>A0A4R8DPZ7_9BACT</name>
<dbReference type="PROSITE" id="PS51257">
    <property type="entry name" value="PROKAR_LIPOPROTEIN"/>
    <property type="match status" value="1"/>
</dbReference>
<feature type="chain" id="PRO_5020502059" evidence="3">
    <location>
        <begin position="21"/>
        <end position="363"/>
    </location>
</feature>
<reference evidence="5 6" key="1">
    <citation type="submission" date="2019-03" db="EMBL/GenBank/DDBJ databases">
        <title>Genomic Encyclopedia of Type Strains, Phase IV (KMG-IV): sequencing the most valuable type-strain genomes for metagenomic binning, comparative biology and taxonomic classification.</title>
        <authorList>
            <person name="Goeker M."/>
        </authorList>
    </citation>
    <scope>NUCLEOTIDE SEQUENCE [LARGE SCALE GENOMIC DNA]</scope>
    <source>
        <strain evidence="5 6">DSM 100059</strain>
    </source>
</reference>
<proteinExistence type="inferred from homology"/>
<sequence length="363" mass="40164">MVRIASLWVCGVISCTMSVAGPVGNQQNPSLSSVKGVKDTPVAGTTATPPSDPYGFKPLLADNVVSASAAATAATSTAAHSLTYTAQAHALVAGYQREFIRSDKEKLTNMKNWGAPYFARIEKILADHNMPKQLEYLAVIESELKHSATSRVGAKGYWQFMPGTARLYGLTVNSRRDDRTDLEKSTRAAARYLQDMYDELHDWLLVIAAYDGGTVRIHSAIRKAGSRDFFDIQYYLPMECRNHVKRFIATNFFMEDVPATAADLLPGGPQELTSALTEEDLENTEVETISGHYTAAAIAHHLSIPLPEFIRLNPNFDAQLTGAEECYNLRLPKDKMTLFNEEKKAILNESVKALLNEEEEEQK</sequence>
<evidence type="ECO:0000256" key="3">
    <source>
        <dbReference type="SAM" id="SignalP"/>
    </source>
</evidence>
<dbReference type="AlphaFoldDB" id="A0A4R8DPZ7"/>
<protein>
    <submittedName>
        <fullName evidence="5">Membrane-bound lytic murein transglycosylase D</fullName>
    </submittedName>
</protein>
<dbReference type="SUPFAM" id="SSF53955">
    <property type="entry name" value="Lysozyme-like"/>
    <property type="match status" value="1"/>
</dbReference>
<feature type="region of interest" description="Disordered" evidence="2">
    <location>
        <begin position="28"/>
        <end position="50"/>
    </location>
</feature>
<dbReference type="OrthoDB" id="9815002at2"/>
<keyword evidence="3" id="KW-0732">Signal</keyword>
<dbReference type="Gene3D" id="1.10.530.10">
    <property type="match status" value="1"/>
</dbReference>
<dbReference type="RefSeq" id="WP_133991575.1">
    <property type="nucleotide sequence ID" value="NZ_SODV01000001.1"/>
</dbReference>
<dbReference type="EMBL" id="SODV01000001">
    <property type="protein sequence ID" value="TDX00210.1"/>
    <property type="molecule type" value="Genomic_DNA"/>
</dbReference>
<comment type="similarity">
    <text evidence="1">Belongs to the transglycosylase Slt family.</text>
</comment>
<keyword evidence="6" id="KW-1185">Reference proteome</keyword>
<evidence type="ECO:0000259" key="4">
    <source>
        <dbReference type="Pfam" id="PF01464"/>
    </source>
</evidence>
<evidence type="ECO:0000256" key="2">
    <source>
        <dbReference type="SAM" id="MobiDB-lite"/>
    </source>
</evidence>
<evidence type="ECO:0000256" key="1">
    <source>
        <dbReference type="ARBA" id="ARBA00007734"/>
    </source>
</evidence>
<accession>A0A4R8DPZ7</accession>
<comment type="caution">
    <text evidence="5">The sequence shown here is derived from an EMBL/GenBank/DDBJ whole genome shotgun (WGS) entry which is preliminary data.</text>
</comment>
<gene>
    <name evidence="5" type="ORF">EDB95_1229</name>
</gene>
<feature type="domain" description="Transglycosylase SLT" evidence="4">
    <location>
        <begin position="123"/>
        <end position="229"/>
    </location>
</feature>
<dbReference type="Proteomes" id="UP000294498">
    <property type="component" value="Unassembled WGS sequence"/>
</dbReference>
<evidence type="ECO:0000313" key="5">
    <source>
        <dbReference type="EMBL" id="TDX00210.1"/>
    </source>
</evidence>